<dbReference type="Proteomes" id="UP000274601">
    <property type="component" value="Unassembled WGS sequence"/>
</dbReference>
<name>A0A495QGH5_9ACTN</name>
<dbReference type="InterPro" id="IPR027417">
    <property type="entry name" value="P-loop_NTPase"/>
</dbReference>
<dbReference type="InterPro" id="IPR013325">
    <property type="entry name" value="RNA_pol_sigma_r2"/>
</dbReference>
<dbReference type="GO" id="GO:0006352">
    <property type="term" value="P:DNA-templated transcription initiation"/>
    <property type="evidence" value="ECO:0007669"/>
    <property type="project" value="InterPro"/>
</dbReference>
<feature type="region of interest" description="Disordered" evidence="1">
    <location>
        <begin position="150"/>
        <end position="171"/>
    </location>
</feature>
<evidence type="ECO:0000313" key="2">
    <source>
        <dbReference type="EMBL" id="RKS70964.1"/>
    </source>
</evidence>
<protein>
    <submittedName>
        <fullName evidence="2">Uncharacterized protein</fullName>
    </submittedName>
</protein>
<dbReference type="PANTHER" id="PTHR42798:SF2">
    <property type="entry name" value="ABC TRANSPORTER ATP-BINDING PROTEIN MG467-RELATED"/>
    <property type="match status" value="1"/>
</dbReference>
<gene>
    <name evidence="2" type="ORF">BZB76_5444</name>
</gene>
<reference evidence="2 3" key="1">
    <citation type="submission" date="2018-10" db="EMBL/GenBank/DDBJ databases">
        <title>Genomic Encyclopedia of Archaeal and Bacterial Type Strains, Phase II (KMG-II): from individual species to whole genera.</title>
        <authorList>
            <person name="Goeker M."/>
        </authorList>
    </citation>
    <scope>NUCLEOTIDE SEQUENCE [LARGE SCALE GENOMIC DNA]</scope>
    <source>
        <strain evidence="2 3">DSM 43383</strain>
    </source>
</reference>
<dbReference type="Gene3D" id="3.40.50.300">
    <property type="entry name" value="P-loop containing nucleotide triphosphate hydrolases"/>
    <property type="match status" value="1"/>
</dbReference>
<dbReference type="EMBL" id="RBWU01000006">
    <property type="protein sequence ID" value="RKS70964.1"/>
    <property type="molecule type" value="Genomic_DNA"/>
</dbReference>
<dbReference type="AlphaFoldDB" id="A0A495QGH5"/>
<dbReference type="GO" id="GO:0003700">
    <property type="term" value="F:DNA-binding transcription factor activity"/>
    <property type="evidence" value="ECO:0007669"/>
    <property type="project" value="InterPro"/>
</dbReference>
<dbReference type="SUPFAM" id="SSF88946">
    <property type="entry name" value="Sigma2 domain of RNA polymerase sigma factors"/>
    <property type="match status" value="1"/>
</dbReference>
<keyword evidence="3" id="KW-1185">Reference proteome</keyword>
<comment type="caution">
    <text evidence="2">The sequence shown here is derived from an EMBL/GenBank/DDBJ whole genome shotgun (WGS) entry which is preliminary data.</text>
</comment>
<organism evidence="2 3">
    <name type="scientific">Actinomadura pelletieri DSM 43383</name>
    <dbReference type="NCBI Taxonomy" id="1120940"/>
    <lineage>
        <taxon>Bacteria</taxon>
        <taxon>Bacillati</taxon>
        <taxon>Actinomycetota</taxon>
        <taxon>Actinomycetes</taxon>
        <taxon>Streptosporangiales</taxon>
        <taxon>Thermomonosporaceae</taxon>
        <taxon>Actinomadura</taxon>
    </lineage>
</organism>
<accession>A0A495QGH5</accession>
<evidence type="ECO:0000313" key="3">
    <source>
        <dbReference type="Proteomes" id="UP000274601"/>
    </source>
</evidence>
<dbReference type="SUPFAM" id="SSF52540">
    <property type="entry name" value="P-loop containing nucleoside triphosphate hydrolases"/>
    <property type="match status" value="1"/>
</dbReference>
<sequence length="271" mass="29504">MWAEPQQTAGASRRCTRRHYDAVARYGRAGRVHRTTPSTSSGETFLTAWRRLDVVPPGDEARLWLYAVTRRILADHYRGAAGHDTTRMSDRGPSALRATRAGFVFQQFHLAPGASALENVAAGPPYAGRPPAERRERAREALHRVGLGHRLGHRPHRLPGGRAAAGRARPRGARAIRRRCWPMSRPGTAVRSASSSPPSPSCCRRWAASRGWAWAPWSPWPTPSCAAIRRRLPFWTLAGTGAATLVVGVLAGCHPAVHASRLPPTTALASP</sequence>
<feature type="compositionally biased region" description="Basic residues" evidence="1">
    <location>
        <begin position="150"/>
        <end position="159"/>
    </location>
</feature>
<proteinExistence type="predicted"/>
<dbReference type="PANTHER" id="PTHR42798">
    <property type="entry name" value="LIPOPROTEIN-RELEASING SYSTEM ATP-BINDING PROTEIN LOLD"/>
    <property type="match status" value="1"/>
</dbReference>
<evidence type="ECO:0000256" key="1">
    <source>
        <dbReference type="SAM" id="MobiDB-lite"/>
    </source>
</evidence>